<dbReference type="HOGENOM" id="CLU_1212632_0_0_2"/>
<dbReference type="Proteomes" id="UP000008037">
    <property type="component" value="Chromosome"/>
</dbReference>
<keyword evidence="1" id="KW-0812">Transmembrane</keyword>
<evidence type="ECO:0000256" key="1">
    <source>
        <dbReference type="SAM" id="Phobius"/>
    </source>
</evidence>
<dbReference type="EMBL" id="CP002408">
    <property type="protein sequence ID" value="AFU60162.1"/>
    <property type="molecule type" value="Genomic_DNA"/>
</dbReference>
<keyword evidence="1" id="KW-0472">Membrane</keyword>
<feature type="transmembrane region" description="Helical" evidence="1">
    <location>
        <begin position="164"/>
        <end position="182"/>
    </location>
</feature>
<accession>K0IMB8</accession>
<dbReference type="Pfam" id="PF09997">
    <property type="entry name" value="DUF2238"/>
    <property type="match status" value="1"/>
</dbReference>
<feature type="transmembrane region" description="Helical" evidence="1">
    <location>
        <begin position="106"/>
        <end position="124"/>
    </location>
</feature>
<keyword evidence="1" id="KW-1133">Transmembrane helix</keyword>
<evidence type="ECO:0000313" key="3">
    <source>
        <dbReference type="Proteomes" id="UP000008037"/>
    </source>
</evidence>
<dbReference type="STRING" id="1237085.Ngar_c32460"/>
<sequence length="228" mass="25834">MKRGKRHYRLISVIPVLQPYMASVSSPLNCSVTFSNNRYLLGRFSKIAQLHGHPWLENPILSIALIAVGFVLLFISLYMMKREPKHGYNLERKIAGHKILDTSNRWMVFSAFIGLVAIGAHYLAEYALHIYDITPVDRITHGISGMAVAAAILNANLTRGRRVYYPTAIGVSWAAFIIWEVYELLSVMFDPNTNIETGPWDLGIDLWIDTLGALAICFIYDEFNEQDQ</sequence>
<dbReference type="InterPro" id="IPR014509">
    <property type="entry name" value="YjdF-like"/>
</dbReference>
<feature type="transmembrane region" description="Helical" evidence="1">
    <location>
        <begin position="139"/>
        <end position="157"/>
    </location>
</feature>
<gene>
    <name evidence="2" type="ordered locus">Ngar_c32460</name>
</gene>
<dbReference type="BioCyc" id="CNIT1237085:G1324-3246-MONOMER"/>
<reference evidence="2 3" key="1">
    <citation type="journal article" date="2012" name="Environ. Microbiol.">
        <title>The genome of the ammonia-oxidizing Candidatus Nitrososphaera gargensis: insights into metabolic versatility and environmental adaptations.</title>
        <authorList>
            <person name="Spang A."/>
            <person name="Poehlein A."/>
            <person name="Offre P."/>
            <person name="Zumbragel S."/>
            <person name="Haider S."/>
            <person name="Rychlik N."/>
            <person name="Nowka B."/>
            <person name="Schmeisser C."/>
            <person name="Lebedeva E.V."/>
            <person name="Rattei T."/>
            <person name="Bohm C."/>
            <person name="Schmid M."/>
            <person name="Galushko A."/>
            <person name="Hatzenpichler R."/>
            <person name="Weinmaier T."/>
            <person name="Daniel R."/>
            <person name="Schleper C."/>
            <person name="Spieck E."/>
            <person name="Streit W."/>
            <person name="Wagner M."/>
        </authorList>
    </citation>
    <scope>NUCLEOTIDE SEQUENCE [LARGE SCALE GENOMIC DNA]</scope>
    <source>
        <strain evidence="3">Ga9.2</strain>
    </source>
</reference>
<dbReference type="KEGG" id="nga:Ngar_c32460"/>
<proteinExistence type="predicted"/>
<protein>
    <submittedName>
        <fullName evidence="2">Uncharacterized protein</fullName>
    </submittedName>
</protein>
<dbReference type="AlphaFoldDB" id="K0IMB8"/>
<organism evidence="2 3">
    <name type="scientific">Nitrososphaera gargensis (strain Ga9.2)</name>
    <dbReference type="NCBI Taxonomy" id="1237085"/>
    <lineage>
        <taxon>Archaea</taxon>
        <taxon>Nitrososphaerota</taxon>
        <taxon>Nitrososphaeria</taxon>
        <taxon>Nitrososphaerales</taxon>
        <taxon>Nitrososphaeraceae</taxon>
        <taxon>Nitrososphaera</taxon>
    </lineage>
</organism>
<name>K0IMB8_NITGG</name>
<dbReference type="InParanoid" id="K0IMB8"/>
<keyword evidence="3" id="KW-1185">Reference proteome</keyword>
<evidence type="ECO:0000313" key="2">
    <source>
        <dbReference type="EMBL" id="AFU60162.1"/>
    </source>
</evidence>
<feature type="transmembrane region" description="Helical" evidence="1">
    <location>
        <begin position="60"/>
        <end position="80"/>
    </location>
</feature>